<evidence type="ECO:0000256" key="2">
    <source>
        <dbReference type="ARBA" id="ARBA00022679"/>
    </source>
</evidence>
<gene>
    <name evidence="5" type="ORF">B0I36DRAFT_48252</name>
</gene>
<keyword evidence="4" id="KW-0812">Transmembrane</keyword>
<dbReference type="RefSeq" id="XP_046005095.1">
    <property type="nucleotide sequence ID" value="XM_046162938.1"/>
</dbReference>
<feature type="transmembrane region" description="Helical" evidence="4">
    <location>
        <begin position="687"/>
        <end position="708"/>
    </location>
</feature>
<evidence type="ECO:0000256" key="4">
    <source>
        <dbReference type="SAM" id="Phobius"/>
    </source>
</evidence>
<name>A0A9P8XUR8_9PEZI</name>
<sequence>MAPIIRDAGGLSGAGTTILIVVGTGGFTHAAPMLEIGRILAQRGHRIEFATHQGQERWLTSPNPREQDSKYSFISQVHLMGPGMDVATEVEHYMQMQESDARVDYRAYAAPKLRVDAFWESDYAALCRIITSGSGSTTKGTTTTTHHHHRPDLILADFFVDMAARDIQRQFDIPLASMWPQMPYGVLAGVPYIPGPPGLQIDALTSEHATLWTRVRAALRPFRALPTMLTYLGFLRSMRLRAGVSYLLPFTSKPNHLVLVNSFWGLETPRDLPPLVVPVGPVLADSYEDVEGELGAFLERKKRVLYVSFGTHVMVQYRDLEKLLLAMLVLLLPVDTPGLFLGEGDGKGTAMGMGARQTRYREPDPEVVYRESLSRLSSTSSPSSAPSGIIDGVVWAMTPAQTKLFYSNRPPPVNDAQRRLHEQQDLLLSRILANAHPQWHVVPFAPQRGVLAHRHTKLFLTHGGASSVQESIFHGTPMVCLGYFFDQPLNALRIREAGVGEGLDKADFSAGEVVEKMEDILGDGETGRAVARNVERMRSIARVASRRKELAADLCQEVLFDHKFGAAVGSLTTTATTADVLGDTLLDEGEEEEEEEADERSGDGDGGDEEPWVTRRASVNARTLEAGQHDPSSSSSLSASRSRTQRNKTPRRRHLHHSAHKDNMTKRRPMHLQTADMRMSTWRAQNWDLVFVGVVTATAIGGVGWFAWMRLGGHESHQPIWWW</sequence>
<dbReference type="InterPro" id="IPR050271">
    <property type="entry name" value="UDP-glycosyltransferase"/>
</dbReference>
<comment type="caution">
    <text evidence="5">The sequence shown here is derived from an EMBL/GenBank/DDBJ whole genome shotgun (WGS) entry which is preliminary data.</text>
</comment>
<reference evidence="5" key="1">
    <citation type="journal article" date="2021" name="Nat. Commun.">
        <title>Genetic determinants of endophytism in the Arabidopsis root mycobiome.</title>
        <authorList>
            <person name="Mesny F."/>
            <person name="Miyauchi S."/>
            <person name="Thiergart T."/>
            <person name="Pickel B."/>
            <person name="Atanasova L."/>
            <person name="Karlsson M."/>
            <person name="Huettel B."/>
            <person name="Barry K.W."/>
            <person name="Haridas S."/>
            <person name="Chen C."/>
            <person name="Bauer D."/>
            <person name="Andreopoulos W."/>
            <person name="Pangilinan J."/>
            <person name="LaButti K."/>
            <person name="Riley R."/>
            <person name="Lipzen A."/>
            <person name="Clum A."/>
            <person name="Drula E."/>
            <person name="Henrissat B."/>
            <person name="Kohler A."/>
            <person name="Grigoriev I.V."/>
            <person name="Martin F.M."/>
            <person name="Hacquard S."/>
        </authorList>
    </citation>
    <scope>NUCLEOTIDE SEQUENCE</scope>
    <source>
        <strain evidence="5">MPI-CAGE-CH-0230</strain>
    </source>
</reference>
<evidence type="ECO:0000256" key="3">
    <source>
        <dbReference type="SAM" id="MobiDB-lite"/>
    </source>
</evidence>
<dbReference type="Proteomes" id="UP000756346">
    <property type="component" value="Unassembled WGS sequence"/>
</dbReference>
<dbReference type="GeneID" id="70192484"/>
<dbReference type="InterPro" id="IPR002213">
    <property type="entry name" value="UDP_glucos_trans"/>
</dbReference>
<evidence type="ECO:0000256" key="1">
    <source>
        <dbReference type="ARBA" id="ARBA00022676"/>
    </source>
</evidence>
<dbReference type="PANTHER" id="PTHR48043:SF145">
    <property type="entry name" value="FI06409P-RELATED"/>
    <property type="match status" value="1"/>
</dbReference>
<dbReference type="OrthoDB" id="5835829at2759"/>
<dbReference type="GO" id="GO:0008194">
    <property type="term" value="F:UDP-glycosyltransferase activity"/>
    <property type="evidence" value="ECO:0007669"/>
    <property type="project" value="InterPro"/>
</dbReference>
<proteinExistence type="predicted"/>
<evidence type="ECO:0000313" key="5">
    <source>
        <dbReference type="EMBL" id="KAH7014128.1"/>
    </source>
</evidence>
<keyword evidence="4" id="KW-0472">Membrane</keyword>
<dbReference type="Gene3D" id="3.40.50.2000">
    <property type="entry name" value="Glycogen Phosphorylase B"/>
    <property type="match status" value="2"/>
</dbReference>
<feature type="compositionally biased region" description="Acidic residues" evidence="3">
    <location>
        <begin position="587"/>
        <end position="598"/>
    </location>
</feature>
<keyword evidence="1" id="KW-0328">Glycosyltransferase</keyword>
<evidence type="ECO:0000313" key="6">
    <source>
        <dbReference type="Proteomes" id="UP000756346"/>
    </source>
</evidence>
<protein>
    <recommendedName>
        <fullName evidence="7">UDP-glycosyltransferases domain-containing protein</fullName>
    </recommendedName>
</protein>
<accession>A0A9P8XUR8</accession>
<evidence type="ECO:0008006" key="7">
    <source>
        <dbReference type="Google" id="ProtNLM"/>
    </source>
</evidence>
<dbReference type="SUPFAM" id="SSF53756">
    <property type="entry name" value="UDP-Glycosyltransferase/glycogen phosphorylase"/>
    <property type="match status" value="2"/>
</dbReference>
<keyword evidence="2" id="KW-0808">Transferase</keyword>
<feature type="compositionally biased region" description="Low complexity" evidence="3">
    <location>
        <begin position="632"/>
        <end position="642"/>
    </location>
</feature>
<keyword evidence="6" id="KW-1185">Reference proteome</keyword>
<dbReference type="PANTHER" id="PTHR48043">
    <property type="entry name" value="EG:EG0003.4 PROTEIN-RELATED"/>
    <property type="match status" value="1"/>
</dbReference>
<feature type="region of interest" description="Disordered" evidence="3">
    <location>
        <begin position="623"/>
        <end position="664"/>
    </location>
</feature>
<feature type="compositionally biased region" description="Basic residues" evidence="3">
    <location>
        <begin position="643"/>
        <end position="659"/>
    </location>
</feature>
<dbReference type="EMBL" id="JAGTJQ010000013">
    <property type="protein sequence ID" value="KAH7014128.1"/>
    <property type="molecule type" value="Genomic_DNA"/>
</dbReference>
<keyword evidence="4" id="KW-1133">Transmembrane helix</keyword>
<dbReference type="AlphaFoldDB" id="A0A9P8XUR8"/>
<dbReference type="Pfam" id="PF00201">
    <property type="entry name" value="UDPGT"/>
    <property type="match status" value="1"/>
</dbReference>
<feature type="region of interest" description="Disordered" evidence="3">
    <location>
        <begin position="587"/>
        <end position="611"/>
    </location>
</feature>
<organism evidence="5 6">
    <name type="scientific">Microdochium trichocladiopsis</name>
    <dbReference type="NCBI Taxonomy" id="1682393"/>
    <lineage>
        <taxon>Eukaryota</taxon>
        <taxon>Fungi</taxon>
        <taxon>Dikarya</taxon>
        <taxon>Ascomycota</taxon>
        <taxon>Pezizomycotina</taxon>
        <taxon>Sordariomycetes</taxon>
        <taxon>Xylariomycetidae</taxon>
        <taxon>Xylariales</taxon>
        <taxon>Microdochiaceae</taxon>
        <taxon>Microdochium</taxon>
    </lineage>
</organism>
<dbReference type="CDD" id="cd03784">
    <property type="entry name" value="GT1_Gtf-like"/>
    <property type="match status" value="1"/>
</dbReference>